<keyword evidence="2" id="KW-1185">Reference proteome</keyword>
<dbReference type="AlphaFoldDB" id="A0A5B7IT63"/>
<dbReference type="EMBL" id="VSRR010075912">
    <property type="protein sequence ID" value="MPC87880.1"/>
    <property type="molecule type" value="Genomic_DNA"/>
</dbReference>
<sequence>MVLKRLTRRTPRYQNFATCASSHYAPTPGDHADDLHAFPSSLTPSSASSIFKKQFPGVPIYAAGLSASHKEFGIMRRAAAGVTAAR</sequence>
<proteinExistence type="predicted"/>
<evidence type="ECO:0000313" key="2">
    <source>
        <dbReference type="Proteomes" id="UP000324222"/>
    </source>
</evidence>
<gene>
    <name evidence="1" type="ORF">E2C01_082760</name>
</gene>
<evidence type="ECO:0000313" key="1">
    <source>
        <dbReference type="EMBL" id="MPC87880.1"/>
    </source>
</evidence>
<reference evidence="1 2" key="1">
    <citation type="submission" date="2019-05" db="EMBL/GenBank/DDBJ databases">
        <title>Another draft genome of Portunus trituberculatus and its Hox gene families provides insights of decapod evolution.</title>
        <authorList>
            <person name="Jeong J.-H."/>
            <person name="Song I."/>
            <person name="Kim S."/>
            <person name="Choi T."/>
            <person name="Kim D."/>
            <person name="Ryu S."/>
            <person name="Kim W."/>
        </authorList>
    </citation>
    <scope>NUCLEOTIDE SEQUENCE [LARGE SCALE GENOMIC DNA]</scope>
    <source>
        <tissue evidence="1">Muscle</tissue>
    </source>
</reference>
<name>A0A5B7IT63_PORTR</name>
<dbReference type="Proteomes" id="UP000324222">
    <property type="component" value="Unassembled WGS sequence"/>
</dbReference>
<organism evidence="1 2">
    <name type="scientific">Portunus trituberculatus</name>
    <name type="common">Swimming crab</name>
    <name type="synonym">Neptunus trituberculatus</name>
    <dbReference type="NCBI Taxonomy" id="210409"/>
    <lineage>
        <taxon>Eukaryota</taxon>
        <taxon>Metazoa</taxon>
        <taxon>Ecdysozoa</taxon>
        <taxon>Arthropoda</taxon>
        <taxon>Crustacea</taxon>
        <taxon>Multicrustacea</taxon>
        <taxon>Malacostraca</taxon>
        <taxon>Eumalacostraca</taxon>
        <taxon>Eucarida</taxon>
        <taxon>Decapoda</taxon>
        <taxon>Pleocyemata</taxon>
        <taxon>Brachyura</taxon>
        <taxon>Eubrachyura</taxon>
        <taxon>Portunoidea</taxon>
        <taxon>Portunidae</taxon>
        <taxon>Portuninae</taxon>
        <taxon>Portunus</taxon>
    </lineage>
</organism>
<protein>
    <submittedName>
        <fullName evidence="1">Uncharacterized protein</fullName>
    </submittedName>
</protein>
<accession>A0A5B7IT63</accession>
<comment type="caution">
    <text evidence="1">The sequence shown here is derived from an EMBL/GenBank/DDBJ whole genome shotgun (WGS) entry which is preliminary data.</text>
</comment>